<evidence type="ECO:0000313" key="2">
    <source>
        <dbReference type="Proteomes" id="UP001057402"/>
    </source>
</evidence>
<proteinExistence type="predicted"/>
<comment type="caution">
    <text evidence="1">The sequence shown here is derived from an EMBL/GenBank/DDBJ whole genome shotgun (WGS) entry which is preliminary data.</text>
</comment>
<name>A0ACB9SBE7_9MYRT</name>
<sequence>MILEEMYRMGTHTPSASQIRQITAQLPSYGEIEGKNVFGFPPSPTNSFPFPQFRPAPARSGMLGVFWGFVLDVV</sequence>
<evidence type="ECO:0000313" key="1">
    <source>
        <dbReference type="EMBL" id="KAI4385522.1"/>
    </source>
</evidence>
<organism evidence="1 2">
    <name type="scientific">Melastoma candidum</name>
    <dbReference type="NCBI Taxonomy" id="119954"/>
    <lineage>
        <taxon>Eukaryota</taxon>
        <taxon>Viridiplantae</taxon>
        <taxon>Streptophyta</taxon>
        <taxon>Embryophyta</taxon>
        <taxon>Tracheophyta</taxon>
        <taxon>Spermatophyta</taxon>
        <taxon>Magnoliopsida</taxon>
        <taxon>eudicotyledons</taxon>
        <taxon>Gunneridae</taxon>
        <taxon>Pentapetalae</taxon>
        <taxon>rosids</taxon>
        <taxon>malvids</taxon>
        <taxon>Myrtales</taxon>
        <taxon>Melastomataceae</taxon>
        <taxon>Melastomatoideae</taxon>
        <taxon>Melastomateae</taxon>
        <taxon>Melastoma</taxon>
    </lineage>
</organism>
<accession>A0ACB9SBE7</accession>
<dbReference type="Proteomes" id="UP001057402">
    <property type="component" value="Chromosome 2"/>
</dbReference>
<dbReference type="EMBL" id="CM042881">
    <property type="protein sequence ID" value="KAI4385522.1"/>
    <property type="molecule type" value="Genomic_DNA"/>
</dbReference>
<protein>
    <submittedName>
        <fullName evidence="1">Uncharacterized protein</fullName>
    </submittedName>
</protein>
<reference evidence="2" key="1">
    <citation type="journal article" date="2023" name="Front. Plant Sci.">
        <title>Chromosomal-level genome assembly of Melastoma candidum provides insights into trichome evolution.</title>
        <authorList>
            <person name="Zhong Y."/>
            <person name="Wu W."/>
            <person name="Sun C."/>
            <person name="Zou P."/>
            <person name="Liu Y."/>
            <person name="Dai S."/>
            <person name="Zhou R."/>
        </authorList>
    </citation>
    <scope>NUCLEOTIDE SEQUENCE [LARGE SCALE GENOMIC DNA]</scope>
</reference>
<keyword evidence="2" id="KW-1185">Reference proteome</keyword>
<gene>
    <name evidence="1" type="ORF">MLD38_003538</name>
</gene>